<evidence type="ECO:0000313" key="1">
    <source>
        <dbReference type="EMBL" id="KZP05220.1"/>
    </source>
</evidence>
<sequence length="99" mass="10699">MTLRRAELVAIRVKSINILCIGSSGGGAIRSGDTSGSSSQKRSWFEFLPLSSLSLCQVGVTVRRNVRITITCSLVIPILLLVPRSCSGPREQRCPPPDM</sequence>
<protein>
    <submittedName>
        <fullName evidence="1">Uncharacterized protein</fullName>
    </submittedName>
</protein>
<reference evidence="1" key="1">
    <citation type="journal article" date="2016" name="Mol. Biol. Evol.">
        <title>Comparative Genomics of Early-Diverging Mushroom-Forming Fungi Provides Insights into the Origins of Lignocellulose Decay Capabilities.</title>
        <authorList>
            <person name="Nagy L.G."/>
            <person name="Riley R."/>
            <person name="Tritt A."/>
            <person name="Adam C."/>
            <person name="Daum C."/>
            <person name="Floudas D."/>
            <person name="Sun H."/>
            <person name="Yadav J.S."/>
            <person name="Pangilinan J."/>
            <person name="Larsson K.H."/>
            <person name="Matsuura K."/>
            <person name="Barry K."/>
            <person name="Labutti K."/>
            <person name="Kuo R."/>
            <person name="Ohm R.A."/>
            <person name="Bhattacharya S.S."/>
            <person name="Shirouzu T."/>
            <person name="Yoshinaga Y."/>
            <person name="Martin F.M."/>
            <person name="Grigoriev I.V."/>
            <person name="Hibbett D.S."/>
        </authorList>
    </citation>
    <scope>NUCLEOTIDE SEQUENCE [LARGE SCALE GENOMIC DNA]</scope>
    <source>
        <strain evidence="1">CBS 109695</strain>
    </source>
</reference>
<gene>
    <name evidence="1" type="ORF">FIBSPDRAFT_360436</name>
</gene>
<accession>A0A167VP40</accession>
<proteinExistence type="predicted"/>
<dbReference type="EMBL" id="KV417854">
    <property type="protein sequence ID" value="KZP05220.1"/>
    <property type="molecule type" value="Genomic_DNA"/>
</dbReference>
<dbReference type="AlphaFoldDB" id="A0A167VP40"/>
<name>A0A167VP40_9AGAM</name>
<organism evidence="1">
    <name type="scientific">Athelia psychrophila</name>
    <dbReference type="NCBI Taxonomy" id="1759441"/>
    <lineage>
        <taxon>Eukaryota</taxon>
        <taxon>Fungi</taxon>
        <taxon>Dikarya</taxon>
        <taxon>Basidiomycota</taxon>
        <taxon>Agaricomycotina</taxon>
        <taxon>Agaricomycetes</taxon>
        <taxon>Agaricomycetidae</taxon>
        <taxon>Atheliales</taxon>
        <taxon>Atheliaceae</taxon>
        <taxon>Athelia</taxon>
    </lineage>
</organism>